<gene>
    <name evidence="2" type="ORF">SAMN05443668_111251</name>
</gene>
<feature type="transmembrane region" description="Helical" evidence="1">
    <location>
        <begin position="103"/>
        <end position="122"/>
    </location>
</feature>
<sequence>MTSVLIVVVAVFFAGMGIVGLAAPVALVKPFGITLSGAAARTEIRAVYGGFGVAIAVVLAVAVTDLGGIRTGAVTTVAAALLGMAGGRLVARVVETPRCFYPTWFYFWVEVAGAAGLLLAAWA</sequence>
<dbReference type="InterPro" id="IPR025597">
    <property type="entry name" value="DUF4345"/>
</dbReference>
<evidence type="ECO:0000256" key="1">
    <source>
        <dbReference type="SAM" id="Phobius"/>
    </source>
</evidence>
<organism evidence="2 3">
    <name type="scientific">Cryptosporangium aurantiacum</name>
    <dbReference type="NCBI Taxonomy" id="134849"/>
    <lineage>
        <taxon>Bacteria</taxon>
        <taxon>Bacillati</taxon>
        <taxon>Actinomycetota</taxon>
        <taxon>Actinomycetes</taxon>
        <taxon>Cryptosporangiales</taxon>
        <taxon>Cryptosporangiaceae</taxon>
        <taxon>Cryptosporangium</taxon>
    </lineage>
</organism>
<keyword evidence="3" id="KW-1185">Reference proteome</keyword>
<dbReference type="AlphaFoldDB" id="A0A1M7RGZ9"/>
<reference evidence="2 3" key="1">
    <citation type="submission" date="2016-11" db="EMBL/GenBank/DDBJ databases">
        <authorList>
            <person name="Jaros S."/>
            <person name="Januszkiewicz K."/>
            <person name="Wedrychowicz H."/>
        </authorList>
    </citation>
    <scope>NUCLEOTIDE SEQUENCE [LARGE SCALE GENOMIC DNA]</scope>
    <source>
        <strain evidence="2 3">DSM 46144</strain>
    </source>
</reference>
<protein>
    <recommendedName>
        <fullName evidence="4">DUF4345 domain-containing protein</fullName>
    </recommendedName>
</protein>
<accession>A0A1M7RGZ9</accession>
<feature type="transmembrane region" description="Helical" evidence="1">
    <location>
        <begin position="71"/>
        <end position="91"/>
    </location>
</feature>
<dbReference type="RefSeq" id="WP_073262001.1">
    <property type="nucleotide sequence ID" value="NZ_FRCS01000011.1"/>
</dbReference>
<evidence type="ECO:0000313" key="2">
    <source>
        <dbReference type="EMBL" id="SHN45318.1"/>
    </source>
</evidence>
<dbReference type="Proteomes" id="UP000184440">
    <property type="component" value="Unassembled WGS sequence"/>
</dbReference>
<proteinExistence type="predicted"/>
<dbReference type="Pfam" id="PF14248">
    <property type="entry name" value="DUF4345"/>
    <property type="match status" value="1"/>
</dbReference>
<dbReference type="OrthoDB" id="8481950at2"/>
<keyword evidence="1" id="KW-0812">Transmembrane</keyword>
<keyword evidence="1" id="KW-0472">Membrane</keyword>
<dbReference type="EMBL" id="FRCS01000011">
    <property type="protein sequence ID" value="SHN45318.1"/>
    <property type="molecule type" value="Genomic_DNA"/>
</dbReference>
<name>A0A1M7RGZ9_9ACTN</name>
<feature type="transmembrane region" description="Helical" evidence="1">
    <location>
        <begin position="46"/>
        <end position="64"/>
    </location>
</feature>
<evidence type="ECO:0008006" key="4">
    <source>
        <dbReference type="Google" id="ProtNLM"/>
    </source>
</evidence>
<evidence type="ECO:0000313" key="3">
    <source>
        <dbReference type="Proteomes" id="UP000184440"/>
    </source>
</evidence>
<keyword evidence="1" id="KW-1133">Transmembrane helix</keyword>
<dbReference type="STRING" id="134849.SAMN05443668_111251"/>